<dbReference type="OrthoDB" id="9804867at2"/>
<comment type="caution">
    <text evidence="3">The sequence shown here is derived from an EMBL/GenBank/DDBJ whole genome shotgun (WGS) entry which is preliminary data.</text>
</comment>
<proteinExistence type="inferred from homology"/>
<dbReference type="PATRIC" id="fig|1235794.3.peg.2080"/>
<evidence type="ECO:0000313" key="4">
    <source>
        <dbReference type="Proteomes" id="UP000014204"/>
    </source>
</evidence>
<protein>
    <submittedName>
        <fullName evidence="3">RelB/DinJ family addiction module antitoxin</fullName>
    </submittedName>
</protein>
<name>R9KW15_9ACTN</name>
<dbReference type="InterPro" id="IPR013321">
    <property type="entry name" value="Arc_rbn_hlx_hlx"/>
</dbReference>
<dbReference type="PANTHER" id="PTHR38781">
    <property type="entry name" value="ANTITOXIN DINJ-RELATED"/>
    <property type="match status" value="1"/>
</dbReference>
<dbReference type="Gene3D" id="1.10.1220.10">
    <property type="entry name" value="Met repressor-like"/>
    <property type="match status" value="1"/>
</dbReference>
<dbReference type="HOGENOM" id="CLU_154558_6_0_11"/>
<dbReference type="AlphaFoldDB" id="R9KW15"/>
<comment type="similarity">
    <text evidence="1">Belongs to the RelB/DinJ antitoxin family.</text>
</comment>
<dbReference type="Proteomes" id="UP000014204">
    <property type="component" value="Unassembled WGS sequence"/>
</dbReference>
<dbReference type="Pfam" id="PF04221">
    <property type="entry name" value="RelB"/>
    <property type="match status" value="1"/>
</dbReference>
<organism evidence="3 4">
    <name type="scientific">Adlercreutzia caecimuris B7</name>
    <dbReference type="NCBI Taxonomy" id="1235794"/>
    <lineage>
        <taxon>Bacteria</taxon>
        <taxon>Bacillati</taxon>
        <taxon>Actinomycetota</taxon>
        <taxon>Coriobacteriia</taxon>
        <taxon>Eggerthellales</taxon>
        <taxon>Eggerthellaceae</taxon>
        <taxon>Adlercreutzia</taxon>
    </lineage>
</organism>
<gene>
    <name evidence="3" type="ORF">C811_02111</name>
</gene>
<evidence type="ECO:0000256" key="1">
    <source>
        <dbReference type="ARBA" id="ARBA00010562"/>
    </source>
</evidence>
<dbReference type="RefSeq" id="WP_016310290.1">
    <property type="nucleotide sequence ID" value="NZ_KE159646.1"/>
</dbReference>
<dbReference type="InterPro" id="IPR007337">
    <property type="entry name" value="RelB/DinJ"/>
</dbReference>
<dbReference type="eggNOG" id="COG3077">
    <property type="taxonomic scope" value="Bacteria"/>
</dbReference>
<dbReference type="GeneID" id="82191493"/>
<dbReference type="PANTHER" id="PTHR38781:SF1">
    <property type="entry name" value="ANTITOXIN DINJ-RELATED"/>
    <property type="match status" value="1"/>
</dbReference>
<dbReference type="STRING" id="1235794.C811_02111"/>
<keyword evidence="2" id="KW-1277">Toxin-antitoxin system</keyword>
<accession>R9KW15</accession>
<evidence type="ECO:0000313" key="3">
    <source>
        <dbReference type="EMBL" id="EOS50478.1"/>
    </source>
</evidence>
<dbReference type="GO" id="GO:0006351">
    <property type="term" value="P:DNA-templated transcription"/>
    <property type="evidence" value="ECO:0007669"/>
    <property type="project" value="TreeGrafter"/>
</dbReference>
<reference evidence="3 4" key="1">
    <citation type="submission" date="2013-04" db="EMBL/GenBank/DDBJ databases">
        <title>The Genome Sequence of Enterorhabdus caecimuris B7.</title>
        <authorList>
            <consortium name="The Broad Institute Genomics Platform"/>
            <consortium name="The Broad Institute Genome Sequencing Center for Infectious Disease"/>
            <person name="Earl A."/>
            <person name="Xavier R."/>
            <person name="Elson C."/>
            <person name="Duck W."/>
            <person name="Walker B."/>
            <person name="Young S."/>
            <person name="Zeng Q."/>
            <person name="Gargeya S."/>
            <person name="Fitzgerald M."/>
            <person name="Haas B."/>
            <person name="Abouelleil A."/>
            <person name="Allen A.W."/>
            <person name="Alvarado L."/>
            <person name="Arachchi H.M."/>
            <person name="Berlin A.M."/>
            <person name="Chapman S.B."/>
            <person name="Gainer-Dewar J."/>
            <person name="Goldberg J."/>
            <person name="Griggs A."/>
            <person name="Gujja S."/>
            <person name="Hansen M."/>
            <person name="Howarth C."/>
            <person name="Imamovic A."/>
            <person name="Ireland A."/>
            <person name="Larimer J."/>
            <person name="McCowan C."/>
            <person name="Murphy C."/>
            <person name="Pearson M."/>
            <person name="Poon T.W."/>
            <person name="Priest M."/>
            <person name="Roberts A."/>
            <person name="Saif S."/>
            <person name="Shea T."/>
            <person name="Sisk P."/>
            <person name="Sykes S."/>
            <person name="Wortman J."/>
            <person name="Nusbaum C."/>
            <person name="Birren B."/>
        </authorList>
    </citation>
    <scope>NUCLEOTIDE SEQUENCE [LARGE SCALE GENOMIC DNA]</scope>
    <source>
        <strain evidence="3 4">B7</strain>
    </source>
</reference>
<dbReference type="EMBL" id="ASSY01000009">
    <property type="protein sequence ID" value="EOS50478.1"/>
    <property type="molecule type" value="Genomic_DNA"/>
</dbReference>
<evidence type="ECO:0000256" key="2">
    <source>
        <dbReference type="ARBA" id="ARBA00022649"/>
    </source>
</evidence>
<dbReference type="GO" id="GO:0006355">
    <property type="term" value="P:regulation of DNA-templated transcription"/>
    <property type="evidence" value="ECO:0007669"/>
    <property type="project" value="InterPro"/>
</dbReference>
<keyword evidence="4" id="KW-1185">Reference proteome</keyword>
<sequence>MSTIAKSTTIRIEDDLKSQATAILDSIGLSFNSYVQLATRQLVNQRRIPFDLMAPAEVPNEITYRALVEAEAKALGLIPDDAPAFVRADDMMAFLEGDR</sequence>